<proteinExistence type="predicted"/>
<name>A0A1P8UUN6_9RHOB</name>
<keyword evidence="2" id="KW-1185">Reference proteome</keyword>
<dbReference type="EMBL" id="CP015093">
    <property type="protein sequence ID" value="APZ53101.1"/>
    <property type="molecule type" value="Genomic_DNA"/>
</dbReference>
<protein>
    <submittedName>
        <fullName evidence="1">Uncharacterized protein</fullName>
    </submittedName>
</protein>
<sequence>MEAALLAADAMDEALTNCIGAGLPEDVHASARLALTAFRKACK</sequence>
<dbReference type="STRING" id="1250539.Ga0080574_TMP2767"/>
<evidence type="ECO:0000313" key="2">
    <source>
        <dbReference type="Proteomes" id="UP000187059"/>
    </source>
</evidence>
<reference evidence="1 2" key="1">
    <citation type="submission" date="2016-04" db="EMBL/GenBank/DDBJ databases">
        <title>Deep-sea bacteria in the southern Pacific.</title>
        <authorList>
            <person name="Tang K."/>
        </authorList>
    </citation>
    <scope>NUCLEOTIDE SEQUENCE [LARGE SCALE GENOMIC DNA]</scope>
    <source>
        <strain evidence="1 2">JLT2014</strain>
    </source>
</reference>
<evidence type="ECO:0000313" key="1">
    <source>
        <dbReference type="EMBL" id="APZ53101.1"/>
    </source>
</evidence>
<dbReference type="AlphaFoldDB" id="A0A1P8UUN6"/>
<dbReference type="Proteomes" id="UP000187059">
    <property type="component" value="Chromosome"/>
</dbReference>
<gene>
    <name evidence="1" type="ORF">Ga0080574_TMP2767</name>
</gene>
<dbReference type="KEGG" id="paby:Ga0080574_TMP2767"/>
<accession>A0A1P8UUN6</accession>
<organism evidence="1 2">
    <name type="scientific">Salipiger abyssi</name>
    <dbReference type="NCBI Taxonomy" id="1250539"/>
    <lineage>
        <taxon>Bacteria</taxon>
        <taxon>Pseudomonadati</taxon>
        <taxon>Pseudomonadota</taxon>
        <taxon>Alphaproteobacteria</taxon>
        <taxon>Rhodobacterales</taxon>
        <taxon>Roseobacteraceae</taxon>
        <taxon>Salipiger</taxon>
    </lineage>
</organism>